<dbReference type="PANTHER" id="PTHR46663:SF2">
    <property type="entry name" value="GGDEF DOMAIN-CONTAINING PROTEIN"/>
    <property type="match status" value="1"/>
</dbReference>
<dbReference type="STRING" id="343013.SAMN04489707_1002177"/>
<dbReference type="Gene3D" id="3.30.450.40">
    <property type="match status" value="1"/>
</dbReference>
<sequence>MDLLFDQLSRCVTQARTTEELTRPLLELLEAVTGMESTYLTVIDLEHGVQRVLYARNTHRMCIPEGLAVPWGDTLCKRALDEGRPFTADVGACWGDSQAAAALGIQTYISTPVRMTDGALYGTLCAASAQQHPLAEAVPKALALFAYLIGHQVERERLVQQLVDANAQLATYAHTDQLTGLPNRRALREVLQRQLAQGQRQGTFVLVAFIDLDGFKAINDTHGHDAGDHFLAEIAARLRETLRQQDFAARHGGDEFVVIGPGPAAGTPMEPACQAFGQRLAEATRGHFAWPGFAIDYPGASVGVIAAQGLDADEALRQADQAMYAVKQARCARAVPE</sequence>
<protein>
    <submittedName>
        <fullName evidence="2">Diguanylate cyclase with GAF sensor</fullName>
    </submittedName>
</protein>
<dbReference type="Proteomes" id="UP000183656">
    <property type="component" value="Unassembled WGS sequence"/>
</dbReference>
<dbReference type="PROSITE" id="PS50887">
    <property type="entry name" value="GGDEF"/>
    <property type="match status" value="1"/>
</dbReference>
<evidence type="ECO:0000313" key="2">
    <source>
        <dbReference type="EMBL" id="SFU37449.1"/>
    </source>
</evidence>
<proteinExistence type="predicted"/>
<dbReference type="SMART" id="SM00267">
    <property type="entry name" value="GGDEF"/>
    <property type="match status" value="1"/>
</dbReference>
<dbReference type="InterPro" id="IPR052163">
    <property type="entry name" value="DGC-Regulatory_Protein"/>
</dbReference>
<accession>A0A1I7FMI8</accession>
<gene>
    <name evidence="2" type="ORF">SAMN04489707_1002177</name>
</gene>
<organism evidence="2 3">
    <name type="scientific">Paenacidovorax caeni</name>
    <dbReference type="NCBI Taxonomy" id="343013"/>
    <lineage>
        <taxon>Bacteria</taxon>
        <taxon>Pseudomonadati</taxon>
        <taxon>Pseudomonadota</taxon>
        <taxon>Betaproteobacteria</taxon>
        <taxon>Burkholderiales</taxon>
        <taxon>Comamonadaceae</taxon>
        <taxon>Paenacidovorax</taxon>
    </lineage>
</organism>
<evidence type="ECO:0000259" key="1">
    <source>
        <dbReference type="PROSITE" id="PS50887"/>
    </source>
</evidence>
<dbReference type="InterPro" id="IPR043128">
    <property type="entry name" value="Rev_trsase/Diguanyl_cyclase"/>
</dbReference>
<dbReference type="Gene3D" id="3.30.70.270">
    <property type="match status" value="1"/>
</dbReference>
<dbReference type="InterPro" id="IPR003018">
    <property type="entry name" value="GAF"/>
</dbReference>
<dbReference type="PANTHER" id="PTHR46663">
    <property type="entry name" value="DIGUANYLATE CYCLASE DGCT-RELATED"/>
    <property type="match status" value="1"/>
</dbReference>
<dbReference type="AlphaFoldDB" id="A0A1I7FMI8"/>
<dbReference type="EMBL" id="FPBX01000002">
    <property type="protein sequence ID" value="SFU37449.1"/>
    <property type="molecule type" value="Genomic_DNA"/>
</dbReference>
<dbReference type="SUPFAM" id="SSF55781">
    <property type="entry name" value="GAF domain-like"/>
    <property type="match status" value="1"/>
</dbReference>
<feature type="domain" description="GGDEF" evidence="1">
    <location>
        <begin position="203"/>
        <end position="337"/>
    </location>
</feature>
<evidence type="ECO:0000313" key="3">
    <source>
        <dbReference type="Proteomes" id="UP000183656"/>
    </source>
</evidence>
<dbReference type="InterPro" id="IPR029787">
    <property type="entry name" value="Nucleotide_cyclase"/>
</dbReference>
<dbReference type="Pfam" id="PF13185">
    <property type="entry name" value="GAF_2"/>
    <property type="match status" value="1"/>
</dbReference>
<dbReference type="InterPro" id="IPR029016">
    <property type="entry name" value="GAF-like_dom_sf"/>
</dbReference>
<dbReference type="RefSeq" id="WP_054255118.1">
    <property type="nucleotide sequence ID" value="NZ_CYIG01000005.1"/>
</dbReference>
<reference evidence="2 3" key="1">
    <citation type="submission" date="2016-10" db="EMBL/GenBank/DDBJ databases">
        <authorList>
            <person name="de Groot N.N."/>
        </authorList>
    </citation>
    <scope>NUCLEOTIDE SEQUENCE [LARGE SCALE GENOMIC DNA]</scope>
    <source>
        <strain evidence="2 3">R-24608</strain>
    </source>
</reference>
<dbReference type="InterPro" id="IPR000160">
    <property type="entry name" value="GGDEF_dom"/>
</dbReference>
<dbReference type="SUPFAM" id="SSF55073">
    <property type="entry name" value="Nucleotide cyclase"/>
    <property type="match status" value="1"/>
</dbReference>
<name>A0A1I7FMI8_9BURK</name>
<dbReference type="NCBIfam" id="TIGR00254">
    <property type="entry name" value="GGDEF"/>
    <property type="match status" value="1"/>
</dbReference>
<dbReference type="Pfam" id="PF00990">
    <property type="entry name" value="GGDEF"/>
    <property type="match status" value="1"/>
</dbReference>
<keyword evidence="3" id="KW-1185">Reference proteome</keyword>
<dbReference type="CDD" id="cd01949">
    <property type="entry name" value="GGDEF"/>
    <property type="match status" value="1"/>
</dbReference>
<dbReference type="OrthoDB" id="9813903at2"/>